<dbReference type="SUPFAM" id="SSF53098">
    <property type="entry name" value="Ribonuclease H-like"/>
    <property type="match status" value="1"/>
</dbReference>
<dbReference type="OrthoDB" id="3359487at2759"/>
<accession>A0A2H3DAD4</accession>
<evidence type="ECO:0008006" key="3">
    <source>
        <dbReference type="Google" id="ProtNLM"/>
    </source>
</evidence>
<sequence>MISVVLEYKAVVKKITVDQDNGLCEFELSRAEWDVVKDLCDVLQILKDATLYFSCLMPSLAMVIPAMDHINTVLATATLDKAKFSAPIRAALTVAKDHLNVYYDRTDQSKVYHIAMVLHPQRKLTYFCDANWPVSWINEAQERVTYKFERKYKGREPGVTGIETTERDDAGTSAPKVRNTYFVVCVIPELFLRPCATYSTS</sequence>
<gene>
    <name evidence="1" type="ORF">ARMGADRAFT_942226</name>
</gene>
<dbReference type="Proteomes" id="UP000217790">
    <property type="component" value="Unassembled WGS sequence"/>
</dbReference>
<reference evidence="2" key="1">
    <citation type="journal article" date="2017" name="Nat. Ecol. Evol.">
        <title>Genome expansion and lineage-specific genetic innovations in the forest pathogenic fungi Armillaria.</title>
        <authorList>
            <person name="Sipos G."/>
            <person name="Prasanna A.N."/>
            <person name="Walter M.C."/>
            <person name="O'Connor E."/>
            <person name="Balint B."/>
            <person name="Krizsan K."/>
            <person name="Kiss B."/>
            <person name="Hess J."/>
            <person name="Varga T."/>
            <person name="Slot J."/>
            <person name="Riley R."/>
            <person name="Boka B."/>
            <person name="Rigling D."/>
            <person name="Barry K."/>
            <person name="Lee J."/>
            <person name="Mihaltcheva S."/>
            <person name="LaButti K."/>
            <person name="Lipzen A."/>
            <person name="Waldron R."/>
            <person name="Moloney N.M."/>
            <person name="Sperisen C."/>
            <person name="Kredics L."/>
            <person name="Vagvoelgyi C."/>
            <person name="Patrignani A."/>
            <person name="Fitzpatrick D."/>
            <person name="Nagy I."/>
            <person name="Doyle S."/>
            <person name="Anderson J.B."/>
            <person name="Grigoriev I.V."/>
            <person name="Gueldener U."/>
            <person name="Muensterkoetter M."/>
            <person name="Nagy L.G."/>
        </authorList>
    </citation>
    <scope>NUCLEOTIDE SEQUENCE [LARGE SCALE GENOMIC DNA]</scope>
    <source>
        <strain evidence="2">Ar21-2</strain>
    </source>
</reference>
<organism evidence="1 2">
    <name type="scientific">Armillaria gallica</name>
    <name type="common">Bulbous honey fungus</name>
    <name type="synonym">Armillaria bulbosa</name>
    <dbReference type="NCBI Taxonomy" id="47427"/>
    <lineage>
        <taxon>Eukaryota</taxon>
        <taxon>Fungi</taxon>
        <taxon>Dikarya</taxon>
        <taxon>Basidiomycota</taxon>
        <taxon>Agaricomycotina</taxon>
        <taxon>Agaricomycetes</taxon>
        <taxon>Agaricomycetidae</taxon>
        <taxon>Agaricales</taxon>
        <taxon>Marasmiineae</taxon>
        <taxon>Physalacriaceae</taxon>
        <taxon>Armillaria</taxon>
    </lineage>
</organism>
<dbReference type="InParanoid" id="A0A2H3DAD4"/>
<proteinExistence type="predicted"/>
<evidence type="ECO:0000313" key="2">
    <source>
        <dbReference type="Proteomes" id="UP000217790"/>
    </source>
</evidence>
<dbReference type="AlphaFoldDB" id="A0A2H3DAD4"/>
<name>A0A2H3DAD4_ARMGA</name>
<dbReference type="InterPro" id="IPR012337">
    <property type="entry name" value="RNaseH-like_sf"/>
</dbReference>
<evidence type="ECO:0000313" key="1">
    <source>
        <dbReference type="EMBL" id="PBK85233.1"/>
    </source>
</evidence>
<dbReference type="EMBL" id="KZ293692">
    <property type="protein sequence ID" value="PBK85233.1"/>
    <property type="molecule type" value="Genomic_DNA"/>
</dbReference>
<keyword evidence="2" id="KW-1185">Reference proteome</keyword>
<protein>
    <recommendedName>
        <fullName evidence="3">hAT-like transposase RNase-H fold domain-containing protein</fullName>
    </recommendedName>
</protein>